<evidence type="ECO:0000259" key="2">
    <source>
        <dbReference type="Pfam" id="PF07883"/>
    </source>
</evidence>
<dbReference type="InterPro" id="IPR014710">
    <property type="entry name" value="RmlC-like_jellyroll"/>
</dbReference>
<dbReference type="RefSeq" id="WP_196988843.1">
    <property type="nucleotide sequence ID" value="NZ_JADWYR010000001.1"/>
</dbReference>
<evidence type="ECO:0000313" key="3">
    <source>
        <dbReference type="EMBL" id="MBG9374750.1"/>
    </source>
</evidence>
<evidence type="ECO:0000256" key="1">
    <source>
        <dbReference type="SAM" id="SignalP"/>
    </source>
</evidence>
<name>A0A931E3S2_9BACT</name>
<dbReference type="Proteomes" id="UP000628448">
    <property type="component" value="Unassembled WGS sequence"/>
</dbReference>
<comment type="caution">
    <text evidence="3">The sequence shown here is derived from an EMBL/GenBank/DDBJ whole genome shotgun (WGS) entry which is preliminary data.</text>
</comment>
<protein>
    <submittedName>
        <fullName evidence="3">Cupin domain-containing protein</fullName>
    </submittedName>
</protein>
<dbReference type="EMBL" id="JADWYR010000001">
    <property type="protein sequence ID" value="MBG9374750.1"/>
    <property type="molecule type" value="Genomic_DNA"/>
</dbReference>
<dbReference type="AlphaFoldDB" id="A0A931E3S2"/>
<keyword evidence="1" id="KW-0732">Signal</keyword>
<proteinExistence type="predicted"/>
<organism evidence="3 4">
    <name type="scientific">Panacibacter microcysteis</name>
    <dbReference type="NCBI Taxonomy" id="2793269"/>
    <lineage>
        <taxon>Bacteria</taxon>
        <taxon>Pseudomonadati</taxon>
        <taxon>Bacteroidota</taxon>
        <taxon>Chitinophagia</taxon>
        <taxon>Chitinophagales</taxon>
        <taxon>Chitinophagaceae</taxon>
        <taxon>Panacibacter</taxon>
    </lineage>
</organism>
<keyword evidence="4" id="KW-1185">Reference proteome</keyword>
<feature type="chain" id="PRO_5037058011" evidence="1">
    <location>
        <begin position="20"/>
        <end position="138"/>
    </location>
</feature>
<gene>
    <name evidence="3" type="ORF">I5907_00760</name>
</gene>
<dbReference type="Gene3D" id="2.60.120.10">
    <property type="entry name" value="Jelly Rolls"/>
    <property type="match status" value="1"/>
</dbReference>
<dbReference type="SUPFAM" id="SSF51182">
    <property type="entry name" value="RmlC-like cupins"/>
    <property type="match status" value="1"/>
</dbReference>
<evidence type="ECO:0000313" key="4">
    <source>
        <dbReference type="Proteomes" id="UP000628448"/>
    </source>
</evidence>
<dbReference type="CDD" id="cd02236">
    <property type="entry name" value="cupin_CV2614-like"/>
    <property type="match status" value="1"/>
</dbReference>
<dbReference type="InterPro" id="IPR013096">
    <property type="entry name" value="Cupin_2"/>
</dbReference>
<dbReference type="Pfam" id="PF07883">
    <property type="entry name" value="Cupin_2"/>
    <property type="match status" value="1"/>
</dbReference>
<dbReference type="PANTHER" id="PTHR38599">
    <property type="entry name" value="CUPIN DOMAIN PROTEIN (AFU_ORTHOLOGUE AFUA_3G13620)"/>
    <property type="match status" value="1"/>
</dbReference>
<dbReference type="PANTHER" id="PTHR38599:SF1">
    <property type="entry name" value="CUPIN DOMAIN PROTEIN (AFU_ORTHOLOGUE AFUA_3G13620)"/>
    <property type="match status" value="1"/>
</dbReference>
<accession>A0A931E3S2</accession>
<sequence length="138" mass="15254">MLMLRIAAFMLLGLQTAHAQYNSSITVQPVLKADTNAIGQKIMYPHVPDAEVTILKITMEPGKTTGWHKHEIPVFAYVLEGEITVEIDSNKTTVYGPGSAIAETRNVYHRGINYGKVNVVLLAFYIGAKNKKLSIPKE</sequence>
<feature type="domain" description="Cupin type-2" evidence="2">
    <location>
        <begin position="57"/>
        <end position="124"/>
    </location>
</feature>
<feature type="signal peptide" evidence="1">
    <location>
        <begin position="1"/>
        <end position="19"/>
    </location>
</feature>
<reference evidence="3" key="1">
    <citation type="submission" date="2020-11" db="EMBL/GenBank/DDBJ databases">
        <title>Bacterial whole genome sequence for Panacibacter sp. DH6.</title>
        <authorList>
            <person name="Le V."/>
            <person name="Ko S."/>
            <person name="Ahn C.-Y."/>
            <person name="Oh H.-M."/>
        </authorList>
    </citation>
    <scope>NUCLEOTIDE SEQUENCE</scope>
    <source>
        <strain evidence="3">DH6</strain>
    </source>
</reference>
<dbReference type="InterPro" id="IPR011051">
    <property type="entry name" value="RmlC_Cupin_sf"/>
</dbReference>